<dbReference type="PROSITE" id="PS51257">
    <property type="entry name" value="PROKAR_LIPOPROTEIN"/>
    <property type="match status" value="1"/>
</dbReference>
<feature type="transmembrane region" description="Helical" evidence="2">
    <location>
        <begin position="212"/>
        <end position="235"/>
    </location>
</feature>
<evidence type="ECO:0000313" key="5">
    <source>
        <dbReference type="Proteomes" id="UP000249619"/>
    </source>
</evidence>
<sequence length="300" mass="31944">MRRLYRVLLLFAFQVSSAVAACYFPNGDVIEADTPCNSSGPSTCCGEGFACVSNNLCMVTEHYDAGPGQSTYVRGSCTDKTWESDECPQFCLDWDHGDSDSGGVGVAKCPLVEERYYCLNRYADSMSPSELCLNETNFFTLAANPTTVTIIGVTSSTSLSSSASATSTSDASSTSQPPPSSTTLVAVSTTIPSTSSPTDTPAQQRSGNSNSLAIGAGVGVPLGVIAISVALFLFYRHRRHEKSLQPPPNQPIAYPYPVASGPSYVDSKPKTPVFGQLNWGCNYSNPQELPGYNFDRQELG</sequence>
<dbReference type="Proteomes" id="UP000249619">
    <property type="component" value="Unassembled WGS sequence"/>
</dbReference>
<evidence type="ECO:0000256" key="2">
    <source>
        <dbReference type="SAM" id="Phobius"/>
    </source>
</evidence>
<feature type="chain" id="PRO_5016652208" description="Mid2 domain-containing protein" evidence="3">
    <location>
        <begin position="21"/>
        <end position="300"/>
    </location>
</feature>
<dbReference type="AlphaFoldDB" id="A0A364MWG2"/>
<evidence type="ECO:0008006" key="6">
    <source>
        <dbReference type="Google" id="ProtNLM"/>
    </source>
</evidence>
<dbReference type="EMBL" id="QGDH01000128">
    <property type="protein sequence ID" value="RAR05697.1"/>
    <property type="molecule type" value="Genomic_DNA"/>
</dbReference>
<keyword evidence="5" id="KW-1185">Reference proteome</keyword>
<accession>A0A364MWG2</accession>
<organism evidence="4 5">
    <name type="scientific">Stemphylium lycopersici</name>
    <name type="common">Tomato gray leaf spot disease fungus</name>
    <name type="synonym">Thyrospora lycopersici</name>
    <dbReference type="NCBI Taxonomy" id="183478"/>
    <lineage>
        <taxon>Eukaryota</taxon>
        <taxon>Fungi</taxon>
        <taxon>Dikarya</taxon>
        <taxon>Ascomycota</taxon>
        <taxon>Pezizomycotina</taxon>
        <taxon>Dothideomycetes</taxon>
        <taxon>Pleosporomycetidae</taxon>
        <taxon>Pleosporales</taxon>
        <taxon>Pleosporineae</taxon>
        <taxon>Pleosporaceae</taxon>
        <taxon>Stemphylium</taxon>
    </lineage>
</organism>
<protein>
    <recommendedName>
        <fullName evidence="6">Mid2 domain-containing protein</fullName>
    </recommendedName>
</protein>
<dbReference type="STRING" id="183478.A0A364MWG2"/>
<name>A0A364MWG2_STELY</name>
<evidence type="ECO:0000256" key="3">
    <source>
        <dbReference type="SAM" id="SignalP"/>
    </source>
</evidence>
<feature type="compositionally biased region" description="Low complexity" evidence="1">
    <location>
        <begin position="159"/>
        <end position="175"/>
    </location>
</feature>
<proteinExistence type="predicted"/>
<feature type="signal peptide" evidence="3">
    <location>
        <begin position="1"/>
        <end position="20"/>
    </location>
</feature>
<keyword evidence="2" id="KW-0472">Membrane</keyword>
<reference evidence="5" key="1">
    <citation type="submission" date="2018-05" db="EMBL/GenBank/DDBJ databases">
        <title>Draft genome sequence of Stemphylium lycopersici strain CIDEFI 213.</title>
        <authorList>
            <person name="Medina R."/>
            <person name="Franco M.E.E."/>
            <person name="Lucentini C.G."/>
            <person name="Saparrat M.C.N."/>
            <person name="Balatti P.A."/>
        </authorList>
    </citation>
    <scope>NUCLEOTIDE SEQUENCE [LARGE SCALE GENOMIC DNA]</scope>
    <source>
        <strain evidence="5">CIDEFI 213</strain>
    </source>
</reference>
<dbReference type="CDD" id="cd12087">
    <property type="entry name" value="TM_EGFR-like"/>
    <property type="match status" value="1"/>
</dbReference>
<keyword evidence="2" id="KW-0812">Transmembrane</keyword>
<evidence type="ECO:0000256" key="1">
    <source>
        <dbReference type="SAM" id="MobiDB-lite"/>
    </source>
</evidence>
<feature type="region of interest" description="Disordered" evidence="1">
    <location>
        <begin position="159"/>
        <end position="208"/>
    </location>
</feature>
<keyword evidence="3" id="KW-0732">Signal</keyword>
<comment type="caution">
    <text evidence="4">The sequence shown here is derived from an EMBL/GenBank/DDBJ whole genome shotgun (WGS) entry which is preliminary data.</text>
</comment>
<gene>
    <name evidence="4" type="ORF">DDE83_007265</name>
</gene>
<feature type="compositionally biased region" description="Low complexity" evidence="1">
    <location>
        <begin position="188"/>
        <end position="201"/>
    </location>
</feature>
<keyword evidence="2" id="KW-1133">Transmembrane helix</keyword>
<evidence type="ECO:0000313" key="4">
    <source>
        <dbReference type="EMBL" id="RAR05697.1"/>
    </source>
</evidence>